<dbReference type="SUPFAM" id="SSF51419">
    <property type="entry name" value="PLP-binding barrel"/>
    <property type="match status" value="1"/>
</dbReference>
<gene>
    <name evidence="6" type="primary">spe1</name>
    <name evidence="6" type="ORF">g.136750</name>
</gene>
<feature type="domain" description="Orn/DAP/Arg decarboxylase 2 N-terminal" evidence="5">
    <location>
        <begin position="42"/>
        <end position="143"/>
    </location>
</feature>
<evidence type="ECO:0000259" key="5">
    <source>
        <dbReference type="Pfam" id="PF02784"/>
    </source>
</evidence>
<accession>A0A2S2PCG7</accession>
<organism evidence="6">
    <name type="scientific">Schizaphis graminum</name>
    <name type="common">Green bug aphid</name>
    <dbReference type="NCBI Taxonomy" id="13262"/>
    <lineage>
        <taxon>Eukaryota</taxon>
        <taxon>Metazoa</taxon>
        <taxon>Ecdysozoa</taxon>
        <taxon>Arthropoda</taxon>
        <taxon>Hexapoda</taxon>
        <taxon>Insecta</taxon>
        <taxon>Pterygota</taxon>
        <taxon>Neoptera</taxon>
        <taxon>Paraneoptera</taxon>
        <taxon>Hemiptera</taxon>
        <taxon>Sternorrhyncha</taxon>
        <taxon>Aphidomorpha</taxon>
        <taxon>Aphidoidea</taxon>
        <taxon>Aphididae</taxon>
        <taxon>Aphidini</taxon>
        <taxon>Schizaphis</taxon>
    </lineage>
</organism>
<dbReference type="GO" id="GO:0033387">
    <property type="term" value="P:putrescine biosynthetic process from arginine, via ornithine"/>
    <property type="evidence" value="ECO:0007669"/>
    <property type="project" value="TreeGrafter"/>
</dbReference>
<keyword evidence="4" id="KW-0456">Lyase</keyword>
<protein>
    <submittedName>
        <fullName evidence="6">Ornithine decarboxylase</fullName>
    </submittedName>
</protein>
<evidence type="ECO:0000256" key="3">
    <source>
        <dbReference type="ARBA" id="ARBA00022898"/>
    </source>
</evidence>
<dbReference type="InterPro" id="IPR022644">
    <property type="entry name" value="De-COase2_N"/>
</dbReference>
<dbReference type="InterPro" id="IPR002433">
    <property type="entry name" value="Orn_de-COase"/>
</dbReference>
<dbReference type="PRINTS" id="PR01179">
    <property type="entry name" value="ODADCRBXLASE"/>
</dbReference>
<reference evidence="6" key="1">
    <citation type="submission" date="2018-04" db="EMBL/GenBank/DDBJ databases">
        <title>Transcriptome of Schizaphis graminum biotype I.</title>
        <authorList>
            <person name="Scully E.D."/>
            <person name="Geib S.M."/>
            <person name="Palmer N.A."/>
            <person name="Koch K."/>
            <person name="Bradshaw J."/>
            <person name="Heng-Moss T."/>
            <person name="Sarath G."/>
        </authorList>
    </citation>
    <scope>NUCLEOTIDE SEQUENCE</scope>
</reference>
<sequence>MRICGLEEQIHVIDNQVTVEEIIKDVVKTKEILDPFYVFDVGELVNKVIKWQQTLPRIKPFYSVKCNDNSLVLEILAVLGINFNCTSKGEIKQILDLGVNSSRIFSTPAKIALHIKYAKSTCINLTKFDSKRELFKIKSLYPSCK</sequence>
<keyword evidence="3" id="KW-0663">Pyridoxal phosphate</keyword>
<dbReference type="Pfam" id="PF02784">
    <property type="entry name" value="Orn_Arg_deC_N"/>
    <property type="match status" value="1"/>
</dbReference>
<evidence type="ECO:0000256" key="2">
    <source>
        <dbReference type="ARBA" id="ARBA00008872"/>
    </source>
</evidence>
<dbReference type="PRINTS" id="PR01182">
    <property type="entry name" value="ORNDCRBXLASE"/>
</dbReference>
<evidence type="ECO:0000313" key="6">
    <source>
        <dbReference type="EMBL" id="MBY27084.1"/>
    </source>
</evidence>
<dbReference type="PANTHER" id="PTHR11482">
    <property type="entry name" value="ARGININE/DIAMINOPIMELATE/ORNITHINE DECARBOXYLASE"/>
    <property type="match status" value="1"/>
</dbReference>
<dbReference type="GO" id="GO:0004586">
    <property type="term" value="F:ornithine decarboxylase activity"/>
    <property type="evidence" value="ECO:0007669"/>
    <property type="project" value="TreeGrafter"/>
</dbReference>
<proteinExistence type="inferred from homology"/>
<dbReference type="InterPro" id="IPR000183">
    <property type="entry name" value="Orn/DAP/Arg_de-COase"/>
</dbReference>
<dbReference type="EMBL" id="GGMR01014465">
    <property type="protein sequence ID" value="MBY27084.1"/>
    <property type="molecule type" value="Transcribed_RNA"/>
</dbReference>
<dbReference type="InterPro" id="IPR029066">
    <property type="entry name" value="PLP-binding_barrel"/>
</dbReference>
<dbReference type="AlphaFoldDB" id="A0A2S2PCG7"/>
<comment type="similarity">
    <text evidence="2">Belongs to the Orn/Lys/Arg decarboxylase class-II family.</text>
</comment>
<dbReference type="Gene3D" id="3.20.20.10">
    <property type="entry name" value="Alanine racemase"/>
    <property type="match status" value="1"/>
</dbReference>
<dbReference type="PANTHER" id="PTHR11482:SF6">
    <property type="entry name" value="ORNITHINE DECARBOXYLASE 1-RELATED"/>
    <property type="match status" value="1"/>
</dbReference>
<name>A0A2S2PCG7_SCHGA</name>
<dbReference type="GO" id="GO:0005737">
    <property type="term" value="C:cytoplasm"/>
    <property type="evidence" value="ECO:0007669"/>
    <property type="project" value="TreeGrafter"/>
</dbReference>
<evidence type="ECO:0000256" key="4">
    <source>
        <dbReference type="ARBA" id="ARBA00023239"/>
    </source>
</evidence>
<evidence type="ECO:0000256" key="1">
    <source>
        <dbReference type="ARBA" id="ARBA00001933"/>
    </source>
</evidence>
<comment type="cofactor">
    <cofactor evidence="1">
        <name>pyridoxal 5'-phosphate</name>
        <dbReference type="ChEBI" id="CHEBI:597326"/>
    </cofactor>
</comment>